<sequence length="340" mass="38832">MSLNEFENLLERYITDCCTDEERQWIENWLSTSTLSEVSQWDNLPTAQKDIFVAELFDAIILDNQSATKIQKLPGRHKIGKYSWIAASLVISLASAAMVYVYQEYWKQEQIQQQEQQEWLSLKVPVGESKKIVLSDGTAVWMQGGSSLQYPKRFGAVASRTVQFEGDGFFEVTKNPQCPFFIKMEKLQTKVLGTSFHIQAYKELHNKSISLIEGKIAVHAEQEMQEKENIADVILVPNEAVEYDDRQGTLIKKQLSNNLSAEYYKTGNLEFAETPLSDALFRISQIYGVEIQVNNPKSKQHKITAIFYRTDPIRKVLASISQSTQSKVDWTSNKIAKIIL</sequence>
<evidence type="ECO:0000313" key="4">
    <source>
        <dbReference type="Proteomes" id="UP000435036"/>
    </source>
</evidence>
<evidence type="ECO:0000259" key="1">
    <source>
        <dbReference type="Pfam" id="PF04773"/>
    </source>
</evidence>
<dbReference type="Proteomes" id="UP000435036">
    <property type="component" value="Unassembled WGS sequence"/>
</dbReference>
<dbReference type="OrthoDB" id="1099963at2"/>
<dbReference type="AlphaFoldDB" id="A0A6N8KYN6"/>
<gene>
    <name evidence="3" type="ORF">GQF63_11205</name>
</gene>
<feature type="domain" description="Protein FecR C-terminal" evidence="2">
    <location>
        <begin position="269"/>
        <end position="335"/>
    </location>
</feature>
<dbReference type="Gene3D" id="3.55.50.30">
    <property type="match status" value="1"/>
</dbReference>
<dbReference type="RefSeq" id="WP_160369318.1">
    <property type="nucleotide sequence ID" value="NZ_WSQA01000007.1"/>
</dbReference>
<keyword evidence="4" id="KW-1185">Reference proteome</keyword>
<dbReference type="GO" id="GO:0016989">
    <property type="term" value="F:sigma factor antagonist activity"/>
    <property type="evidence" value="ECO:0007669"/>
    <property type="project" value="TreeGrafter"/>
</dbReference>
<dbReference type="InterPro" id="IPR006860">
    <property type="entry name" value="FecR"/>
</dbReference>
<evidence type="ECO:0000259" key="2">
    <source>
        <dbReference type="Pfam" id="PF16344"/>
    </source>
</evidence>
<proteinExistence type="predicted"/>
<feature type="domain" description="FecR protein" evidence="1">
    <location>
        <begin position="123"/>
        <end position="216"/>
    </location>
</feature>
<evidence type="ECO:0000313" key="3">
    <source>
        <dbReference type="EMBL" id="MVZ62593.1"/>
    </source>
</evidence>
<organism evidence="3 4">
    <name type="scientific">Sphingobacterium humi</name>
    <dbReference type="NCBI Taxonomy" id="1796905"/>
    <lineage>
        <taxon>Bacteria</taxon>
        <taxon>Pseudomonadati</taxon>
        <taxon>Bacteroidota</taxon>
        <taxon>Sphingobacteriia</taxon>
        <taxon>Sphingobacteriales</taxon>
        <taxon>Sphingobacteriaceae</taxon>
        <taxon>Sphingobacterium</taxon>
    </lineage>
</organism>
<accession>A0A6N8KYN6</accession>
<dbReference type="PANTHER" id="PTHR30273">
    <property type="entry name" value="PERIPLASMIC SIGNAL SENSOR AND SIGMA FACTOR ACTIVATOR FECR-RELATED"/>
    <property type="match status" value="1"/>
</dbReference>
<dbReference type="Gene3D" id="2.60.120.1440">
    <property type="match status" value="1"/>
</dbReference>
<dbReference type="EMBL" id="WSQA01000007">
    <property type="protein sequence ID" value="MVZ62593.1"/>
    <property type="molecule type" value="Genomic_DNA"/>
</dbReference>
<name>A0A6N8KYN6_9SPHI</name>
<dbReference type="InterPro" id="IPR012373">
    <property type="entry name" value="Ferrdict_sens_TM"/>
</dbReference>
<dbReference type="InterPro" id="IPR032508">
    <property type="entry name" value="FecR_C"/>
</dbReference>
<reference evidence="3 4" key="1">
    <citation type="submission" date="2019-12" db="EMBL/GenBank/DDBJ databases">
        <authorList>
            <person name="Dong K."/>
        </authorList>
    </citation>
    <scope>NUCLEOTIDE SEQUENCE [LARGE SCALE GENOMIC DNA]</scope>
    <source>
        <strain evidence="3 4">JCM 31225</strain>
    </source>
</reference>
<comment type="caution">
    <text evidence="3">The sequence shown here is derived from an EMBL/GenBank/DDBJ whole genome shotgun (WGS) entry which is preliminary data.</text>
</comment>
<dbReference type="PANTHER" id="PTHR30273:SF2">
    <property type="entry name" value="PROTEIN FECR"/>
    <property type="match status" value="1"/>
</dbReference>
<dbReference type="PIRSF" id="PIRSF018266">
    <property type="entry name" value="FecR"/>
    <property type="match status" value="1"/>
</dbReference>
<protein>
    <submittedName>
        <fullName evidence="3">DUF4974 domain-containing protein</fullName>
    </submittedName>
</protein>
<dbReference type="Pfam" id="PF16344">
    <property type="entry name" value="FecR_C"/>
    <property type="match status" value="1"/>
</dbReference>
<dbReference type="Pfam" id="PF04773">
    <property type="entry name" value="FecR"/>
    <property type="match status" value="1"/>
</dbReference>